<comment type="catalytic activity">
    <reaction evidence="5">
        <text>alpha-D-glucose = beta-D-glucose</text>
        <dbReference type="Rhea" id="RHEA:10264"/>
        <dbReference type="ChEBI" id="CHEBI:15903"/>
        <dbReference type="ChEBI" id="CHEBI:17925"/>
        <dbReference type="EC" id="5.1.3.3"/>
    </reaction>
</comment>
<dbReference type="InterPro" id="IPR014718">
    <property type="entry name" value="GH-type_carb-bd"/>
</dbReference>
<reference evidence="6" key="1">
    <citation type="submission" date="2023-02" db="EMBL/GenBank/DDBJ databases">
        <title>Description of Roseinatronobacter alkalisoli sp. nov., an alkaliphilic bacerium isolated from soda soil.</title>
        <authorList>
            <person name="Wei W."/>
        </authorList>
    </citation>
    <scope>NUCLEOTIDE SEQUENCE</scope>
    <source>
        <strain evidence="6">HJB301</strain>
    </source>
</reference>
<proteinExistence type="inferred from homology"/>
<organism evidence="6 7">
    <name type="scientific">Roseinatronobacter alkalisoli</name>
    <dbReference type="NCBI Taxonomy" id="3028235"/>
    <lineage>
        <taxon>Bacteria</taxon>
        <taxon>Pseudomonadati</taxon>
        <taxon>Pseudomonadota</taxon>
        <taxon>Alphaproteobacteria</taxon>
        <taxon>Rhodobacterales</taxon>
        <taxon>Paracoccaceae</taxon>
        <taxon>Roseinatronobacter</taxon>
    </lineage>
</organism>
<evidence type="ECO:0000256" key="4">
    <source>
        <dbReference type="ARBA" id="ARBA00023277"/>
    </source>
</evidence>
<keyword evidence="7" id="KW-1185">Reference proteome</keyword>
<dbReference type="InterPro" id="IPR047215">
    <property type="entry name" value="Galactose_mutarotase-like"/>
</dbReference>
<evidence type="ECO:0000256" key="2">
    <source>
        <dbReference type="ARBA" id="ARBA00006206"/>
    </source>
</evidence>
<dbReference type="Gene3D" id="2.70.98.10">
    <property type="match status" value="1"/>
</dbReference>
<keyword evidence="4 5" id="KW-0119">Carbohydrate metabolism</keyword>
<gene>
    <name evidence="6" type="ORF">PUT78_21255</name>
</gene>
<dbReference type="Proteomes" id="UP001431784">
    <property type="component" value="Unassembled WGS sequence"/>
</dbReference>
<dbReference type="EC" id="5.1.3.3" evidence="5"/>
<dbReference type="NCBIfam" id="NF008277">
    <property type="entry name" value="PRK11055.1"/>
    <property type="match status" value="1"/>
</dbReference>
<keyword evidence="3 5" id="KW-0413">Isomerase</keyword>
<comment type="pathway">
    <text evidence="1 5">Carbohydrate metabolism; hexose metabolism.</text>
</comment>
<dbReference type="RefSeq" id="WP_274354259.1">
    <property type="nucleotide sequence ID" value="NZ_JAQZSM010000041.1"/>
</dbReference>
<evidence type="ECO:0000313" key="7">
    <source>
        <dbReference type="Proteomes" id="UP001431784"/>
    </source>
</evidence>
<evidence type="ECO:0000256" key="1">
    <source>
        <dbReference type="ARBA" id="ARBA00005028"/>
    </source>
</evidence>
<evidence type="ECO:0000256" key="5">
    <source>
        <dbReference type="PIRNR" id="PIRNR005096"/>
    </source>
</evidence>
<accession>A0ABT5TI42</accession>
<dbReference type="SUPFAM" id="SSF74650">
    <property type="entry name" value="Galactose mutarotase-like"/>
    <property type="match status" value="1"/>
</dbReference>
<dbReference type="Pfam" id="PF01263">
    <property type="entry name" value="Aldose_epim"/>
    <property type="match status" value="1"/>
</dbReference>
<dbReference type="InterPro" id="IPR008183">
    <property type="entry name" value="Aldose_1/G6P_1-epimerase"/>
</dbReference>
<protein>
    <recommendedName>
        <fullName evidence="5">Aldose 1-epimerase</fullName>
        <ecNumber evidence="5">5.1.3.3</ecNumber>
    </recommendedName>
</protein>
<name>A0ABT5TI42_9RHOB</name>
<dbReference type="EMBL" id="JAQZSM010000041">
    <property type="protein sequence ID" value="MDD7973593.1"/>
    <property type="molecule type" value="Genomic_DNA"/>
</dbReference>
<dbReference type="InterPro" id="IPR015443">
    <property type="entry name" value="Aldose_1-epimerase"/>
</dbReference>
<dbReference type="CDD" id="cd09019">
    <property type="entry name" value="galactose_mutarotase_like"/>
    <property type="match status" value="1"/>
</dbReference>
<comment type="similarity">
    <text evidence="2 5">Belongs to the aldose epimerase family.</text>
</comment>
<dbReference type="PANTHER" id="PTHR10091:SF0">
    <property type="entry name" value="GALACTOSE MUTAROTASE"/>
    <property type="match status" value="1"/>
</dbReference>
<dbReference type="PANTHER" id="PTHR10091">
    <property type="entry name" value="ALDOSE-1-EPIMERASE"/>
    <property type="match status" value="1"/>
</dbReference>
<evidence type="ECO:0000256" key="3">
    <source>
        <dbReference type="ARBA" id="ARBA00023235"/>
    </source>
</evidence>
<dbReference type="PIRSF" id="PIRSF005096">
    <property type="entry name" value="GALM"/>
    <property type="match status" value="1"/>
</dbReference>
<dbReference type="InterPro" id="IPR011013">
    <property type="entry name" value="Gal_mutarotase_sf_dom"/>
</dbReference>
<comment type="caution">
    <text evidence="6">The sequence shown here is derived from an EMBL/GenBank/DDBJ whole genome shotgun (WGS) entry which is preliminary data.</text>
</comment>
<sequence length="351" mass="38329">MVTTRRIGTAQGRDIHEITLRVASGAEARVLTWGATVSDLVIPTETGPQHVVVGFANLADYLADSAHAGATVGRFANRIAEGRFCLEGQNYQVTRNQDGRHMLHGGADGEGFSRRPWMLAAQKDNAVTMTLHSPDGEAGFPGAMDVRCTYRLLPPGTLRIEMQASCDAPTLCNLAHHSYFNLDIPAGYRPGPVPSALDHSFEVQADFYTPVDADLIPTGEVRQVAGTPFDFRKARKLRNADGVTFDLGFVLRQRAQVTNGLIHAATLKGAGTGMQMEVHTTEPHLQLYDGGAYDSVRQGRDGLEFGPHCGICLEPQRYPDSPNRSHFSDAVLRAGRVYQQVTEYRFNALSH</sequence>
<evidence type="ECO:0000313" key="6">
    <source>
        <dbReference type="EMBL" id="MDD7973593.1"/>
    </source>
</evidence>